<organism evidence="3 4">
    <name type="scientific">Salipiger thiooxidans</name>
    <dbReference type="NCBI Taxonomy" id="282683"/>
    <lineage>
        <taxon>Bacteria</taxon>
        <taxon>Pseudomonadati</taxon>
        <taxon>Pseudomonadota</taxon>
        <taxon>Alphaproteobacteria</taxon>
        <taxon>Rhodobacterales</taxon>
        <taxon>Roseobacteraceae</taxon>
        <taxon>Salipiger</taxon>
    </lineage>
</organism>
<dbReference type="PRINTS" id="PR01713">
    <property type="entry name" value="NUCEPIMERASE"/>
</dbReference>
<feature type="domain" description="NAD-dependent epimerase/dehydratase" evidence="2">
    <location>
        <begin position="4"/>
        <end position="235"/>
    </location>
</feature>
<dbReference type="OrthoDB" id="9801785at2"/>
<dbReference type="Pfam" id="PF01370">
    <property type="entry name" value="Epimerase"/>
    <property type="match status" value="1"/>
</dbReference>
<dbReference type="InterPro" id="IPR001509">
    <property type="entry name" value="Epimerase_deHydtase"/>
</dbReference>
<dbReference type="RefSeq" id="WP_089964204.1">
    <property type="nucleotide sequence ID" value="NZ_FNAV01000042.1"/>
</dbReference>
<sequence>MRKVLVTGSAGFIGLHLCQRLIADGFEVIGLDAMTDYYDVTLKQRREGLLLQTPAFRAVHERVETPGVLMDLFASEKPDVVIHLAAQAGVRYSIEEPRSYLESNITGTFELLEAARAHPPQHMLLASTSSAYGANTEMPYRETVKADHQMSFYAATKKATENMAHSYAHLYGLPITMFRFFTVYGPWGRPDMALFKFTKAILEDRPIDVYNHGDMRRDFTYVTDLVAAIRLLIDAVPGEAPVGEMDSLSPVARHRVVNIGNSEPVQLTDFIDAIEAALGRKASRNLMPMQPGDVPATWADAELLKALTGYRPETRVREGVQAFVDWYLDYFDKR</sequence>
<dbReference type="InterPro" id="IPR036291">
    <property type="entry name" value="NAD(P)-bd_dom_sf"/>
</dbReference>
<keyword evidence="1" id="KW-0520">NAD</keyword>
<accession>A0A1G7MU72</accession>
<reference evidence="4" key="1">
    <citation type="submission" date="2016-10" db="EMBL/GenBank/DDBJ databases">
        <authorList>
            <person name="Varghese N."/>
            <person name="Submissions S."/>
        </authorList>
    </citation>
    <scope>NUCLEOTIDE SEQUENCE [LARGE SCALE GENOMIC DNA]</scope>
    <source>
        <strain evidence="4">DSM 10146</strain>
    </source>
</reference>
<dbReference type="SUPFAM" id="SSF51735">
    <property type="entry name" value="NAD(P)-binding Rossmann-fold domains"/>
    <property type="match status" value="1"/>
</dbReference>
<evidence type="ECO:0000313" key="4">
    <source>
        <dbReference type="Proteomes" id="UP000198994"/>
    </source>
</evidence>
<evidence type="ECO:0000256" key="1">
    <source>
        <dbReference type="ARBA" id="ARBA00023027"/>
    </source>
</evidence>
<dbReference type="STRING" id="282683.SAMN04488105_1423"/>
<name>A0A1G7MU72_9RHOB</name>
<dbReference type="PANTHER" id="PTHR43574">
    <property type="entry name" value="EPIMERASE-RELATED"/>
    <property type="match status" value="1"/>
</dbReference>
<gene>
    <name evidence="3" type="ORF">SAMN04488105_1423</name>
</gene>
<dbReference type="EMBL" id="FNAV01000042">
    <property type="protein sequence ID" value="SDF65201.1"/>
    <property type="molecule type" value="Genomic_DNA"/>
</dbReference>
<keyword evidence="4" id="KW-1185">Reference proteome</keyword>
<evidence type="ECO:0000259" key="2">
    <source>
        <dbReference type="Pfam" id="PF01370"/>
    </source>
</evidence>
<proteinExistence type="predicted"/>
<dbReference type="AlphaFoldDB" id="A0A1G7MU72"/>
<dbReference type="Gene3D" id="3.40.50.720">
    <property type="entry name" value="NAD(P)-binding Rossmann-like Domain"/>
    <property type="match status" value="1"/>
</dbReference>
<protein>
    <submittedName>
        <fullName evidence="3">UDP-glucuronate 4-epimerase</fullName>
    </submittedName>
</protein>
<dbReference type="Proteomes" id="UP000198994">
    <property type="component" value="Unassembled WGS sequence"/>
</dbReference>
<evidence type="ECO:0000313" key="3">
    <source>
        <dbReference type="EMBL" id="SDF65201.1"/>
    </source>
</evidence>